<comment type="caution">
    <text evidence="1">The sequence shown here is derived from an EMBL/GenBank/DDBJ whole genome shotgun (WGS) entry which is preliminary data.</text>
</comment>
<gene>
    <name evidence="1" type="ORF">TeGR_g4743</name>
</gene>
<accession>A0ABQ6N487</accession>
<protein>
    <submittedName>
        <fullName evidence="1">Uncharacterized protein</fullName>
    </submittedName>
</protein>
<name>A0ABQ6N487_9STRA</name>
<dbReference type="Proteomes" id="UP001165060">
    <property type="component" value="Unassembled WGS sequence"/>
</dbReference>
<evidence type="ECO:0000313" key="1">
    <source>
        <dbReference type="EMBL" id="GMI40020.1"/>
    </source>
</evidence>
<organism evidence="1 2">
    <name type="scientific">Tetraparma gracilis</name>
    <dbReference type="NCBI Taxonomy" id="2962635"/>
    <lineage>
        <taxon>Eukaryota</taxon>
        <taxon>Sar</taxon>
        <taxon>Stramenopiles</taxon>
        <taxon>Ochrophyta</taxon>
        <taxon>Bolidophyceae</taxon>
        <taxon>Parmales</taxon>
        <taxon>Triparmaceae</taxon>
        <taxon>Tetraparma</taxon>
    </lineage>
</organism>
<reference evidence="1 2" key="1">
    <citation type="journal article" date="2023" name="Commun. Biol.">
        <title>Genome analysis of Parmales, the sister group of diatoms, reveals the evolutionary specialization of diatoms from phago-mixotrophs to photoautotrophs.</title>
        <authorList>
            <person name="Ban H."/>
            <person name="Sato S."/>
            <person name="Yoshikawa S."/>
            <person name="Yamada K."/>
            <person name="Nakamura Y."/>
            <person name="Ichinomiya M."/>
            <person name="Sato N."/>
            <person name="Blanc-Mathieu R."/>
            <person name="Endo H."/>
            <person name="Kuwata A."/>
            <person name="Ogata H."/>
        </authorList>
    </citation>
    <scope>NUCLEOTIDE SEQUENCE [LARGE SCALE GENOMIC DNA]</scope>
</reference>
<evidence type="ECO:0000313" key="2">
    <source>
        <dbReference type="Proteomes" id="UP001165060"/>
    </source>
</evidence>
<dbReference type="EMBL" id="BRYB01000903">
    <property type="protein sequence ID" value="GMI40020.1"/>
    <property type="molecule type" value="Genomic_DNA"/>
</dbReference>
<keyword evidence="2" id="KW-1185">Reference proteome</keyword>
<sequence>MKPRTIALASAAALAASVVLLKRILKPPANRPLLLSLPYSHYVEIGRWSLQRSGREFRELKMPVGPHMLTSVYRLLFPGGVSSTSSFPGDSEAQSRRKSNSLVHRLCASMPAVARQLVGVPALVVTDAQTNETSVVPDSWSILESTGLSVEPSTKRRLDSALGPAVRRLAYAEVFGSNFAFYRAIQSGGPFFTLWFELNQFLFQTHRIMIGLMDLSPEGSADARRIVAGEFAAVEEVLVAHSFLGEGRGAAAFGGADLAFSALAGWIVLPPNMHNGAIDPSLLDVEHFKNCPNLLSAREELQRDYPRAWALVVKCYATERCANQ</sequence>
<proteinExistence type="predicted"/>